<comment type="caution">
    <text evidence="2">The sequence shown here is derived from an EMBL/GenBank/DDBJ whole genome shotgun (WGS) entry which is preliminary data.</text>
</comment>
<feature type="compositionally biased region" description="Acidic residues" evidence="1">
    <location>
        <begin position="51"/>
        <end position="61"/>
    </location>
</feature>
<dbReference type="Pfam" id="PF10009">
    <property type="entry name" value="DUF2252"/>
    <property type="match status" value="1"/>
</dbReference>
<dbReference type="RefSeq" id="WP_250827325.1">
    <property type="nucleotide sequence ID" value="NZ_JAMOIL010000012.1"/>
</dbReference>
<keyword evidence="3" id="KW-1185">Reference proteome</keyword>
<proteinExistence type="predicted"/>
<dbReference type="AlphaFoldDB" id="A0A9X2D7V3"/>
<feature type="compositionally biased region" description="Basic and acidic residues" evidence="1">
    <location>
        <begin position="31"/>
        <end position="50"/>
    </location>
</feature>
<dbReference type="EMBL" id="JAMOIL010000012">
    <property type="protein sequence ID" value="MCM0620776.1"/>
    <property type="molecule type" value="Genomic_DNA"/>
</dbReference>
<protein>
    <submittedName>
        <fullName evidence="2">DUF2252 domain-containing protein</fullName>
    </submittedName>
</protein>
<evidence type="ECO:0000256" key="1">
    <source>
        <dbReference type="SAM" id="MobiDB-lite"/>
    </source>
</evidence>
<dbReference type="PANTHER" id="PTHR39441">
    <property type="entry name" value="DUF2252 DOMAIN-CONTAINING PROTEIN"/>
    <property type="match status" value="1"/>
</dbReference>
<dbReference type="Proteomes" id="UP001139485">
    <property type="component" value="Unassembled WGS sequence"/>
</dbReference>
<dbReference type="SUPFAM" id="SSF56112">
    <property type="entry name" value="Protein kinase-like (PK-like)"/>
    <property type="match status" value="1"/>
</dbReference>
<dbReference type="InterPro" id="IPR018721">
    <property type="entry name" value="DUF2252"/>
</dbReference>
<feature type="region of interest" description="Disordered" evidence="1">
    <location>
        <begin position="1"/>
        <end position="72"/>
    </location>
</feature>
<sequence>MTEKTDPEAHTRAELMDQAREADISGRNSMSKKELAEALDMRAAAAKEGDADTDSDLDPTDEAPVVTPEAKPDTASRVEAFRDLSRARARGEMVFLPRHLTGHERRIHVRQTIREDHETRIARPNSDAREKFAKLHDSVFSFFRGTSLLFYRDLAGEDALMPTVLTLGDVHPENFGVMPSADDVPIFGVNDFDEAFYAPFTWDLKRGAVGFMIAAEAEGGMDADKQRRVAEEFVRGYVDAMRRYATDATEQQGQMRQDNAPKVIRQLIEDKTEEGRDAWLARKYHDEQRRRFRADDEHVPISSRTEEFQALFEQFIADNDIELPDRALSGETGALKVKDVCQRLGQGTASLGLPRYYLLLEGPAADGSDDLIIEFKQARRSALAGLAPPSEYVMDGSAERITHAQGVHLVRGDRFYGAIELDGKSFMVRERAPYRGDIDLDDLSKKEWRKYARTCGASLAQSHALSDEAGLVDHDVEPDVLEAIEPEELFVSDLLAWSEAALARVKADHEHFKADHDLGAFTSVDRVFR</sequence>
<accession>A0A9X2D7V3</accession>
<feature type="compositionally biased region" description="Basic and acidic residues" evidence="1">
    <location>
        <begin position="1"/>
        <end position="24"/>
    </location>
</feature>
<reference evidence="2" key="1">
    <citation type="submission" date="2022-05" db="EMBL/GenBank/DDBJ databases">
        <authorList>
            <person name="Tuo L."/>
        </authorList>
    </citation>
    <scope>NUCLEOTIDE SEQUENCE</scope>
    <source>
        <strain evidence="2">BSK12Z-4</strain>
    </source>
</reference>
<name>A0A9X2D7V3_9ACTN</name>
<dbReference type="PANTHER" id="PTHR39441:SF1">
    <property type="entry name" value="DUF2252 DOMAIN-CONTAINING PROTEIN"/>
    <property type="match status" value="1"/>
</dbReference>
<organism evidence="2 3">
    <name type="scientific">Nocardioides bruguierae</name>
    <dbReference type="NCBI Taxonomy" id="2945102"/>
    <lineage>
        <taxon>Bacteria</taxon>
        <taxon>Bacillati</taxon>
        <taxon>Actinomycetota</taxon>
        <taxon>Actinomycetes</taxon>
        <taxon>Propionibacteriales</taxon>
        <taxon>Nocardioidaceae</taxon>
        <taxon>Nocardioides</taxon>
    </lineage>
</organism>
<evidence type="ECO:0000313" key="3">
    <source>
        <dbReference type="Proteomes" id="UP001139485"/>
    </source>
</evidence>
<dbReference type="InterPro" id="IPR011009">
    <property type="entry name" value="Kinase-like_dom_sf"/>
</dbReference>
<evidence type="ECO:0000313" key="2">
    <source>
        <dbReference type="EMBL" id="MCM0620776.1"/>
    </source>
</evidence>
<gene>
    <name evidence="2" type="ORF">M8330_10780</name>
</gene>